<feature type="compositionally biased region" description="Acidic residues" evidence="1">
    <location>
        <begin position="380"/>
        <end position="432"/>
    </location>
</feature>
<feature type="compositionally biased region" description="Low complexity" evidence="1">
    <location>
        <begin position="156"/>
        <end position="172"/>
    </location>
</feature>
<dbReference type="PANTHER" id="PTHR28112">
    <property type="entry name" value="SRP-INDEPENDENT TARGETING PROTEIN 3"/>
    <property type="match status" value="1"/>
</dbReference>
<feature type="signal peptide" evidence="3">
    <location>
        <begin position="1"/>
        <end position="20"/>
    </location>
</feature>
<keyword evidence="3" id="KW-0732">Signal</keyword>
<keyword evidence="2" id="KW-1133">Transmembrane helix</keyword>
<evidence type="ECO:0000313" key="5">
    <source>
        <dbReference type="Proteomes" id="UP001516023"/>
    </source>
</evidence>
<evidence type="ECO:0000256" key="2">
    <source>
        <dbReference type="SAM" id="Phobius"/>
    </source>
</evidence>
<organism evidence="4 5">
    <name type="scientific">Cyclotella cryptica</name>
    <dbReference type="NCBI Taxonomy" id="29204"/>
    <lineage>
        <taxon>Eukaryota</taxon>
        <taxon>Sar</taxon>
        <taxon>Stramenopiles</taxon>
        <taxon>Ochrophyta</taxon>
        <taxon>Bacillariophyta</taxon>
        <taxon>Coscinodiscophyceae</taxon>
        <taxon>Thalassiosirophycidae</taxon>
        <taxon>Stephanodiscales</taxon>
        <taxon>Stephanodiscaceae</taxon>
        <taxon>Cyclotella</taxon>
    </lineage>
</organism>
<keyword evidence="5" id="KW-1185">Reference proteome</keyword>
<accession>A0ABD3Q4D2</accession>
<keyword evidence="2" id="KW-0472">Membrane</keyword>
<feature type="region of interest" description="Disordered" evidence="1">
    <location>
        <begin position="353"/>
        <end position="432"/>
    </location>
</feature>
<keyword evidence="2" id="KW-0812">Transmembrane</keyword>
<feature type="region of interest" description="Disordered" evidence="1">
    <location>
        <begin position="28"/>
        <end position="51"/>
    </location>
</feature>
<feature type="chain" id="PRO_5044873729" evidence="3">
    <location>
        <begin position="21"/>
        <end position="432"/>
    </location>
</feature>
<dbReference type="Proteomes" id="UP001516023">
    <property type="component" value="Unassembled WGS sequence"/>
</dbReference>
<protein>
    <submittedName>
        <fullName evidence="4">Uncharacterized protein</fullName>
    </submittedName>
</protein>
<feature type="transmembrane region" description="Helical" evidence="2">
    <location>
        <begin position="321"/>
        <end position="343"/>
    </location>
</feature>
<evidence type="ECO:0000256" key="3">
    <source>
        <dbReference type="SAM" id="SignalP"/>
    </source>
</evidence>
<name>A0ABD3Q4D2_9STRA</name>
<evidence type="ECO:0000256" key="1">
    <source>
        <dbReference type="SAM" id="MobiDB-lite"/>
    </source>
</evidence>
<gene>
    <name evidence="4" type="ORF">HJC23_009497</name>
</gene>
<sequence length="432" mass="48468">MMRLSPFLLILPNIFGCADACRSWPRSLTHASGASWPNKSTRRTRKASHDNACRHPFRPSISLDSSDFLSAKQGWVSSDVLLAAATRRASFDSDSCANRRKITTLVIRSLRGGSTSTYEEDDADSEYEEEYDSEEEDQYEEEVTDDEQSANEEQVDQSASASSSLTTSLQSKSSKDQQPYDTLLTPPPMQQFLISLSVMFLSQRIDIFSPRVVAIARACFVGYIIAVQLFLLYVRTRVKQNNDRTEIVLSNPLASFVAGMQNSNNGATSSMVKSITSQLLTTHTTVYEYDLQQVKSMQSSLLMPMIILYFLHFRMKQMQPLLMQTVTGVMNLIYCPLWQVYVLGRRLERPFGSGGGAAMSDGDESVEESKGRDQNFFDGEANEEYEDDEDENVDGSEADEEVEADDSEADEKATDDEQDEESDNETDESEED</sequence>
<feature type="transmembrane region" description="Helical" evidence="2">
    <location>
        <begin position="212"/>
        <end position="234"/>
    </location>
</feature>
<dbReference type="Pfam" id="PF10032">
    <property type="entry name" value="Pho88"/>
    <property type="match status" value="1"/>
</dbReference>
<dbReference type="InterPro" id="IPR012098">
    <property type="entry name" value="SND3_fun"/>
</dbReference>
<feature type="compositionally biased region" description="Polar residues" evidence="1">
    <location>
        <begin position="29"/>
        <end position="39"/>
    </location>
</feature>
<proteinExistence type="predicted"/>
<dbReference type="PANTHER" id="PTHR28112:SF1">
    <property type="entry name" value="SRP-INDEPENDENT TARGETING PROTEIN 3"/>
    <property type="match status" value="1"/>
</dbReference>
<reference evidence="4 5" key="1">
    <citation type="journal article" date="2020" name="G3 (Bethesda)">
        <title>Improved Reference Genome for Cyclotella cryptica CCMP332, a Model for Cell Wall Morphogenesis, Salinity Adaptation, and Lipid Production in Diatoms (Bacillariophyta).</title>
        <authorList>
            <person name="Roberts W.R."/>
            <person name="Downey K.M."/>
            <person name="Ruck E.C."/>
            <person name="Traller J.C."/>
            <person name="Alverson A.J."/>
        </authorList>
    </citation>
    <scope>NUCLEOTIDE SEQUENCE [LARGE SCALE GENOMIC DNA]</scope>
    <source>
        <strain evidence="4 5">CCMP332</strain>
    </source>
</reference>
<feature type="region of interest" description="Disordered" evidence="1">
    <location>
        <begin position="113"/>
        <end position="182"/>
    </location>
</feature>
<dbReference type="AlphaFoldDB" id="A0ABD3Q4D2"/>
<feature type="compositionally biased region" description="Acidic residues" evidence="1">
    <location>
        <begin position="118"/>
        <end position="155"/>
    </location>
</feature>
<comment type="caution">
    <text evidence="4">The sequence shown here is derived from an EMBL/GenBank/DDBJ whole genome shotgun (WGS) entry which is preliminary data.</text>
</comment>
<evidence type="ECO:0000313" key="4">
    <source>
        <dbReference type="EMBL" id="KAL3795324.1"/>
    </source>
</evidence>
<dbReference type="EMBL" id="JABMIG020000072">
    <property type="protein sequence ID" value="KAL3795324.1"/>
    <property type="molecule type" value="Genomic_DNA"/>
</dbReference>